<proteinExistence type="predicted"/>
<evidence type="ECO:0000313" key="2">
    <source>
        <dbReference type="Proteomes" id="UP000049455"/>
    </source>
</evidence>
<organism evidence="1 2">
    <name type="scientific">Jannaschia seosinensis</name>
    <dbReference type="NCBI Taxonomy" id="313367"/>
    <lineage>
        <taxon>Bacteria</taxon>
        <taxon>Pseudomonadati</taxon>
        <taxon>Pseudomonadota</taxon>
        <taxon>Alphaproteobacteria</taxon>
        <taxon>Rhodobacterales</taxon>
        <taxon>Roseobacteraceae</taxon>
        <taxon>Jannaschia</taxon>
    </lineage>
</organism>
<dbReference type="AlphaFoldDB" id="A0A0M7BGH7"/>
<dbReference type="Proteomes" id="UP000049455">
    <property type="component" value="Unassembled WGS sequence"/>
</dbReference>
<name>A0A0M7BGH7_9RHOB</name>
<gene>
    <name evidence="1" type="ORF">JSE7799_03178</name>
</gene>
<evidence type="ECO:0000313" key="1">
    <source>
        <dbReference type="EMBL" id="CUH40446.1"/>
    </source>
</evidence>
<dbReference type="EMBL" id="CYPR01000207">
    <property type="protein sequence ID" value="CUH40446.1"/>
    <property type="molecule type" value="Genomic_DNA"/>
</dbReference>
<dbReference type="STRING" id="313367.JSE7799_03178"/>
<keyword evidence="2" id="KW-1185">Reference proteome</keyword>
<dbReference type="InterPro" id="IPR021233">
    <property type="entry name" value="DUF2783"/>
</dbReference>
<protein>
    <recommendedName>
        <fullName evidence="3">DUF2783 domain-containing protein</fullName>
    </recommendedName>
</protein>
<dbReference type="RefSeq" id="WP_055664491.1">
    <property type="nucleotide sequence ID" value="NZ_CYPR01000207.1"/>
</dbReference>
<dbReference type="Pfam" id="PF10932">
    <property type="entry name" value="DUF2783"/>
    <property type="match status" value="1"/>
</dbReference>
<reference evidence="1 2" key="1">
    <citation type="submission" date="2015-09" db="EMBL/GenBank/DDBJ databases">
        <authorList>
            <person name="Jackson K.R."/>
            <person name="Lunt B.L."/>
            <person name="Fisher J.N.B."/>
            <person name="Gardner A.V."/>
            <person name="Bailey M.E."/>
            <person name="Deus L.M."/>
            <person name="Earl A.S."/>
            <person name="Gibby P.D."/>
            <person name="Hartmann K.A."/>
            <person name="Liu J.E."/>
            <person name="Manci A.M."/>
            <person name="Nielsen D.A."/>
            <person name="Solomon M.B."/>
            <person name="Breakwell D.P."/>
            <person name="Burnett S.H."/>
            <person name="Grose J.H."/>
        </authorList>
    </citation>
    <scope>NUCLEOTIDE SEQUENCE [LARGE SCALE GENOMIC DNA]</scope>
    <source>
        <strain evidence="1 2">CECT 7799</strain>
    </source>
</reference>
<accession>A0A0M7BGH7</accession>
<sequence>MTRLILTPNLPDPDAAYARLLAAHEELDEAESAAFNARLVLILMNHLGDPELLDEALKAAKT</sequence>
<evidence type="ECO:0008006" key="3">
    <source>
        <dbReference type="Google" id="ProtNLM"/>
    </source>
</evidence>